<dbReference type="Gene3D" id="2.40.50.230">
    <property type="entry name" value="Gp5 N-terminal domain"/>
    <property type="match status" value="1"/>
</dbReference>
<feature type="domain" description="Gp5/Type VI secretion system Vgr protein OB-fold" evidence="1">
    <location>
        <begin position="20"/>
        <end position="96"/>
    </location>
</feature>
<dbReference type="AlphaFoldDB" id="A0A1A8XS26"/>
<dbReference type="STRING" id="1860102.ACCAA_440019"/>
<evidence type="ECO:0000259" key="1">
    <source>
        <dbReference type="Pfam" id="PF04717"/>
    </source>
</evidence>
<name>A0A1A8XS26_9PROT</name>
<evidence type="ECO:0000313" key="2">
    <source>
        <dbReference type="EMBL" id="SBT07501.1"/>
    </source>
</evidence>
<keyword evidence="3" id="KW-1185">Reference proteome</keyword>
<dbReference type="Proteomes" id="UP000199169">
    <property type="component" value="Unassembled WGS sequence"/>
</dbReference>
<dbReference type="EMBL" id="FLQX01000121">
    <property type="protein sequence ID" value="SBT07501.1"/>
    <property type="molecule type" value="Genomic_DNA"/>
</dbReference>
<dbReference type="RefSeq" id="WP_186407734.1">
    <property type="nucleotide sequence ID" value="NZ_FLQX01000121.1"/>
</dbReference>
<dbReference type="InterPro" id="IPR006531">
    <property type="entry name" value="Gp5/Vgr_OB"/>
</dbReference>
<accession>A0A1A8XS26</accession>
<sequence length="223" mass="23352">MNGDPRSPRDGEGPRWFGLYPAVVSDLVDPDAKGRIKVKIPAFGAAGEAVFAWATLLTPYADQDQGLEILPEVDSQVVLAFEAGDPARPYIVGACWNGSRSLPEAATVANNLRTLKTRSGSMLQFDDTDGAAKVTVSMESGHRIVLDDAAQEVTVEHSNGCKININIAGQVTITANATVEVNASAVNVHAPMVSCDGIVQCTTLIASTGVVSPSYTPGAGNVW</sequence>
<gene>
    <name evidence="2" type="ORF">ACCAA_440019</name>
</gene>
<dbReference type="SUPFAM" id="SSF69255">
    <property type="entry name" value="gp5 N-terminal domain-like"/>
    <property type="match status" value="1"/>
</dbReference>
<organism evidence="2 3">
    <name type="scientific">Candidatus Accumulibacter aalborgensis</name>
    <dbReference type="NCBI Taxonomy" id="1860102"/>
    <lineage>
        <taxon>Bacteria</taxon>
        <taxon>Pseudomonadati</taxon>
        <taxon>Pseudomonadota</taxon>
        <taxon>Betaproteobacteria</taxon>
        <taxon>Candidatus Accumulibacter</taxon>
    </lineage>
</organism>
<dbReference type="InterPro" id="IPR037026">
    <property type="entry name" value="Vgr_OB-fold_dom_sf"/>
</dbReference>
<dbReference type="SUPFAM" id="SSF69349">
    <property type="entry name" value="Phage fibre proteins"/>
    <property type="match status" value="1"/>
</dbReference>
<evidence type="ECO:0000313" key="3">
    <source>
        <dbReference type="Proteomes" id="UP000199169"/>
    </source>
</evidence>
<dbReference type="Pfam" id="PF04717">
    <property type="entry name" value="Phage_base_V"/>
    <property type="match status" value="1"/>
</dbReference>
<protein>
    <recommendedName>
        <fullName evidence="1">Gp5/Type VI secretion system Vgr protein OB-fold domain-containing protein</fullName>
    </recommendedName>
</protein>
<reference evidence="2 3" key="1">
    <citation type="submission" date="2016-06" db="EMBL/GenBank/DDBJ databases">
        <authorList>
            <person name="Kjaerup R.B."/>
            <person name="Dalgaard T.S."/>
            <person name="Juul-Madsen H.R."/>
        </authorList>
    </citation>
    <scope>NUCLEOTIDE SEQUENCE [LARGE SCALE GENOMIC DNA]</scope>
    <source>
        <strain evidence="2">3</strain>
    </source>
</reference>
<proteinExistence type="predicted"/>